<organism evidence="2 3">
    <name type="scientific">Saccharothrix yanglingensis</name>
    <dbReference type="NCBI Taxonomy" id="659496"/>
    <lineage>
        <taxon>Bacteria</taxon>
        <taxon>Bacillati</taxon>
        <taxon>Actinomycetota</taxon>
        <taxon>Actinomycetes</taxon>
        <taxon>Pseudonocardiales</taxon>
        <taxon>Pseudonocardiaceae</taxon>
        <taxon>Saccharothrix</taxon>
    </lineage>
</organism>
<feature type="chain" id="PRO_5046314123" description="NlpC/P60 domain-containing protein" evidence="1">
    <location>
        <begin position="23"/>
        <end position="171"/>
    </location>
</feature>
<feature type="signal peptide" evidence="1">
    <location>
        <begin position="1"/>
        <end position="22"/>
    </location>
</feature>
<evidence type="ECO:0000313" key="3">
    <source>
        <dbReference type="Proteomes" id="UP001225605"/>
    </source>
</evidence>
<evidence type="ECO:0008006" key="4">
    <source>
        <dbReference type="Google" id="ProtNLM"/>
    </source>
</evidence>
<name>A0ABU0WV13_9PSEU</name>
<gene>
    <name evidence="2" type="ORF">CKY47_06765</name>
</gene>
<dbReference type="EMBL" id="NSDM01000002">
    <property type="protein sequence ID" value="MDQ2583691.1"/>
    <property type="molecule type" value="Genomic_DNA"/>
</dbReference>
<keyword evidence="3" id="KW-1185">Reference proteome</keyword>
<dbReference type="InterPro" id="IPR038765">
    <property type="entry name" value="Papain-like_cys_pep_sf"/>
</dbReference>
<accession>A0ABU0WV13</accession>
<dbReference type="SUPFAM" id="SSF54001">
    <property type="entry name" value="Cysteine proteinases"/>
    <property type="match status" value="1"/>
</dbReference>
<keyword evidence="1" id="KW-0732">Signal</keyword>
<evidence type="ECO:0000256" key="1">
    <source>
        <dbReference type="SAM" id="SignalP"/>
    </source>
</evidence>
<dbReference type="Proteomes" id="UP001225605">
    <property type="component" value="Unassembled WGS sequence"/>
</dbReference>
<sequence length="171" mass="18121">MKTLVTVVTAVLACTTAIPAAAQVAAGEVAACGTYAADRATSRSEVQARAQSWIDERAAYGQGRCHSNGYGSYRSDCSGFVSMAWGLAVSRNTSSLGEVSVQIDRADLRPGDALNRSTHAALFVRWADAARTQPVVREHTGPDGAAPVERTWSAQTASAYTPIRYRNLVEG</sequence>
<comment type="caution">
    <text evidence="2">The sequence shown here is derived from an EMBL/GenBank/DDBJ whole genome shotgun (WGS) entry which is preliminary data.</text>
</comment>
<proteinExistence type="predicted"/>
<dbReference type="Gene3D" id="3.90.1720.10">
    <property type="entry name" value="endopeptidase domain like (from Nostoc punctiforme)"/>
    <property type="match status" value="1"/>
</dbReference>
<protein>
    <recommendedName>
        <fullName evidence="4">NlpC/P60 domain-containing protein</fullName>
    </recommendedName>
</protein>
<reference evidence="2 3" key="1">
    <citation type="submission" date="2017-06" db="EMBL/GenBank/DDBJ databases">
        <title>Cultured bacterium strain Saccharothrix yanglingensis Hhs.015.</title>
        <authorList>
            <person name="Xia Y."/>
        </authorList>
    </citation>
    <scope>NUCLEOTIDE SEQUENCE [LARGE SCALE GENOMIC DNA]</scope>
    <source>
        <strain evidence="2 3">Hhs.015</strain>
    </source>
</reference>
<evidence type="ECO:0000313" key="2">
    <source>
        <dbReference type="EMBL" id="MDQ2583691.1"/>
    </source>
</evidence>